<dbReference type="PRINTS" id="PR00377">
    <property type="entry name" value="IMPHPHTASES"/>
</dbReference>
<dbReference type="PROSITE" id="PS00629">
    <property type="entry name" value="IMP_1"/>
    <property type="match status" value="1"/>
</dbReference>
<organism evidence="6 7">
    <name type="scientific">Aquabacter spiritensis</name>
    <dbReference type="NCBI Taxonomy" id="933073"/>
    <lineage>
        <taxon>Bacteria</taxon>
        <taxon>Pseudomonadati</taxon>
        <taxon>Pseudomonadota</taxon>
        <taxon>Alphaproteobacteria</taxon>
        <taxon>Hyphomicrobiales</taxon>
        <taxon>Xanthobacteraceae</taxon>
        <taxon>Aquabacter</taxon>
    </lineage>
</organism>
<dbReference type="PANTHER" id="PTHR20854">
    <property type="entry name" value="INOSITOL MONOPHOSPHATASE"/>
    <property type="match status" value="1"/>
</dbReference>
<accession>A0A4R3LYC7</accession>
<dbReference type="PROSITE" id="PS00630">
    <property type="entry name" value="IMP_2"/>
    <property type="match status" value="1"/>
</dbReference>
<dbReference type="InterPro" id="IPR000760">
    <property type="entry name" value="Inositol_monophosphatase-like"/>
</dbReference>
<dbReference type="GO" id="GO:0046872">
    <property type="term" value="F:metal ion binding"/>
    <property type="evidence" value="ECO:0007669"/>
    <property type="project" value="UniProtKB-KW"/>
</dbReference>
<dbReference type="GO" id="GO:0007165">
    <property type="term" value="P:signal transduction"/>
    <property type="evidence" value="ECO:0007669"/>
    <property type="project" value="TreeGrafter"/>
</dbReference>
<keyword evidence="2 5" id="KW-0479">Metal-binding</keyword>
<feature type="binding site" evidence="5">
    <location>
        <position position="101"/>
    </location>
    <ligand>
        <name>Mg(2+)</name>
        <dbReference type="ChEBI" id="CHEBI:18420"/>
        <label>1</label>
        <note>catalytic</note>
    </ligand>
</feature>
<feature type="binding site" evidence="5">
    <location>
        <position position="84"/>
    </location>
    <ligand>
        <name>Mg(2+)</name>
        <dbReference type="ChEBI" id="CHEBI:18420"/>
        <label>1</label>
        <note>catalytic</note>
    </ligand>
</feature>
<feature type="binding site" evidence="5">
    <location>
        <position position="104"/>
    </location>
    <ligand>
        <name>Mg(2+)</name>
        <dbReference type="ChEBI" id="CHEBI:18420"/>
        <label>1</label>
        <note>catalytic</note>
    </ligand>
</feature>
<comment type="similarity">
    <text evidence="1">Belongs to the inositol monophosphatase superfamily.</text>
</comment>
<dbReference type="PANTHER" id="PTHR20854:SF4">
    <property type="entry name" value="INOSITOL-1-MONOPHOSPHATASE-RELATED"/>
    <property type="match status" value="1"/>
</dbReference>
<dbReference type="InterPro" id="IPR020550">
    <property type="entry name" value="Inositol_monophosphatase_CS"/>
</dbReference>
<keyword evidence="4 5" id="KW-0460">Magnesium</keyword>
<evidence type="ECO:0000256" key="2">
    <source>
        <dbReference type="ARBA" id="ARBA00022723"/>
    </source>
</evidence>
<dbReference type="Gene3D" id="3.30.540.10">
    <property type="entry name" value="Fructose-1,6-Bisphosphatase, subunit A, domain 1"/>
    <property type="match status" value="1"/>
</dbReference>
<evidence type="ECO:0000313" key="7">
    <source>
        <dbReference type="Proteomes" id="UP000294664"/>
    </source>
</evidence>
<dbReference type="Gene3D" id="3.40.190.80">
    <property type="match status" value="1"/>
</dbReference>
<feature type="binding site" evidence="5">
    <location>
        <position position="219"/>
    </location>
    <ligand>
        <name>Mg(2+)</name>
        <dbReference type="ChEBI" id="CHEBI:18420"/>
        <label>1</label>
        <note>catalytic</note>
    </ligand>
</feature>
<proteinExistence type="inferred from homology"/>
<evidence type="ECO:0000256" key="4">
    <source>
        <dbReference type="ARBA" id="ARBA00022842"/>
    </source>
</evidence>
<evidence type="ECO:0000256" key="5">
    <source>
        <dbReference type="PIRSR" id="PIRSR600760-2"/>
    </source>
</evidence>
<dbReference type="InterPro" id="IPR020583">
    <property type="entry name" value="Inositol_monoP_metal-BS"/>
</dbReference>
<evidence type="ECO:0000256" key="1">
    <source>
        <dbReference type="ARBA" id="ARBA00009759"/>
    </source>
</evidence>
<dbReference type="RefSeq" id="WP_207915982.1">
    <property type="nucleotide sequence ID" value="NZ_SMAI01000004.1"/>
</dbReference>
<keyword evidence="7" id="KW-1185">Reference proteome</keyword>
<evidence type="ECO:0000313" key="6">
    <source>
        <dbReference type="EMBL" id="TCT05704.1"/>
    </source>
</evidence>
<feature type="binding site" evidence="5">
    <location>
        <position position="103"/>
    </location>
    <ligand>
        <name>Mg(2+)</name>
        <dbReference type="ChEBI" id="CHEBI:18420"/>
        <label>1</label>
        <note>catalytic</note>
    </ligand>
</feature>
<protein>
    <submittedName>
        <fullName evidence="6">Myo-inositol-1(Or 4)-monophosphatase</fullName>
    </submittedName>
</protein>
<dbReference type="Proteomes" id="UP000294664">
    <property type="component" value="Unassembled WGS sequence"/>
</dbReference>
<dbReference type="EMBL" id="SMAI01000004">
    <property type="protein sequence ID" value="TCT05704.1"/>
    <property type="molecule type" value="Genomic_DNA"/>
</dbReference>
<dbReference type="GO" id="GO:0046854">
    <property type="term" value="P:phosphatidylinositol phosphate biosynthetic process"/>
    <property type="evidence" value="ECO:0007669"/>
    <property type="project" value="InterPro"/>
</dbReference>
<dbReference type="SUPFAM" id="SSF56655">
    <property type="entry name" value="Carbohydrate phosphatase"/>
    <property type="match status" value="1"/>
</dbReference>
<dbReference type="AlphaFoldDB" id="A0A4R3LYC7"/>
<sequence length="283" mass="29830">MSMKSSQLSDETLKAIEALAVDLARLAGSEITAALGGSLAVRYKPGAEDALSLRDPVSEVDTRVEEIIRLRLADSFPDHEILGEEFDDARIYGSGFIWAVDPIDGTTNFVNGFPLFAGSIGVLYEGRPVAGALWVSTSHALRPGIYHARKSGPLMFETDVITPSANAAVRRRLVGQPGLVEQRGIIAEPRKTGSAAVECAFVAAGLMQAAWFAAPNVWDVAGGLALVEAAGGAVQTRGPEGWAPFSAFAGPTGEDEIPDLRAWRQPIAIGEATMVEDLCAALA</sequence>
<evidence type="ECO:0000256" key="3">
    <source>
        <dbReference type="ARBA" id="ARBA00022801"/>
    </source>
</evidence>
<dbReference type="Pfam" id="PF00459">
    <property type="entry name" value="Inositol_P"/>
    <property type="match status" value="1"/>
</dbReference>
<dbReference type="GO" id="GO:0008934">
    <property type="term" value="F:inositol monophosphate 1-phosphatase activity"/>
    <property type="evidence" value="ECO:0007669"/>
    <property type="project" value="TreeGrafter"/>
</dbReference>
<dbReference type="CDD" id="cd01637">
    <property type="entry name" value="IMPase_like"/>
    <property type="match status" value="1"/>
</dbReference>
<comment type="cofactor">
    <cofactor evidence="5">
        <name>Mg(2+)</name>
        <dbReference type="ChEBI" id="CHEBI:18420"/>
    </cofactor>
</comment>
<keyword evidence="3" id="KW-0378">Hydrolase</keyword>
<comment type="caution">
    <text evidence="6">The sequence shown here is derived from an EMBL/GenBank/DDBJ whole genome shotgun (WGS) entry which is preliminary data.</text>
</comment>
<reference evidence="6 7" key="1">
    <citation type="submission" date="2019-03" db="EMBL/GenBank/DDBJ databases">
        <title>Genomic Encyclopedia of Type Strains, Phase IV (KMG-IV): sequencing the most valuable type-strain genomes for metagenomic binning, comparative biology and taxonomic classification.</title>
        <authorList>
            <person name="Goeker M."/>
        </authorList>
    </citation>
    <scope>NUCLEOTIDE SEQUENCE [LARGE SCALE GENOMIC DNA]</scope>
    <source>
        <strain evidence="6 7">DSM 9035</strain>
    </source>
</reference>
<gene>
    <name evidence="6" type="ORF">EDC64_104264</name>
</gene>
<name>A0A4R3LYC7_9HYPH</name>
<dbReference type="GO" id="GO:0006020">
    <property type="term" value="P:inositol metabolic process"/>
    <property type="evidence" value="ECO:0007669"/>
    <property type="project" value="TreeGrafter"/>
</dbReference>